<evidence type="ECO:0000256" key="1">
    <source>
        <dbReference type="SAM" id="MobiDB-lite"/>
    </source>
</evidence>
<reference evidence="2" key="1">
    <citation type="journal article" date="2015" name="Proc. Natl. Acad. Sci. U.S.A.">
        <title>Networks of energetic and metabolic interactions define dynamics in microbial communities.</title>
        <authorList>
            <person name="Embree M."/>
            <person name="Liu J.K."/>
            <person name="Al-Bassam M.M."/>
            <person name="Zengler K."/>
        </authorList>
    </citation>
    <scope>NUCLEOTIDE SEQUENCE</scope>
</reference>
<gene>
    <name evidence="2" type="ORF">ASZ90_000429</name>
</gene>
<name>A0A0W8G978_9ZZZZ</name>
<organism evidence="2">
    <name type="scientific">hydrocarbon metagenome</name>
    <dbReference type="NCBI Taxonomy" id="938273"/>
    <lineage>
        <taxon>unclassified sequences</taxon>
        <taxon>metagenomes</taxon>
        <taxon>ecological metagenomes</taxon>
    </lineage>
</organism>
<feature type="region of interest" description="Disordered" evidence="1">
    <location>
        <begin position="1"/>
        <end position="76"/>
    </location>
</feature>
<dbReference type="EMBL" id="LNQE01000051">
    <property type="protein sequence ID" value="KUG29687.1"/>
    <property type="molecule type" value="Genomic_DNA"/>
</dbReference>
<proteinExistence type="predicted"/>
<evidence type="ECO:0000313" key="2">
    <source>
        <dbReference type="EMBL" id="KUG29687.1"/>
    </source>
</evidence>
<protein>
    <submittedName>
        <fullName evidence="2">Uncharacterized protein</fullName>
    </submittedName>
</protein>
<sequence>MRTGPHEVRLPVFGLPRTAHPPDLHHGLRPSGRPRFSQDLYAPDRDRCRRPEKGRAGLGKPGDHPDRGRAPDPACG</sequence>
<accession>A0A0W8G978</accession>
<comment type="caution">
    <text evidence="2">The sequence shown here is derived from an EMBL/GenBank/DDBJ whole genome shotgun (WGS) entry which is preliminary data.</text>
</comment>
<dbReference type="AlphaFoldDB" id="A0A0W8G978"/>
<feature type="compositionally biased region" description="Basic and acidic residues" evidence="1">
    <location>
        <begin position="42"/>
        <end position="70"/>
    </location>
</feature>